<dbReference type="GO" id="GO:0016020">
    <property type="term" value="C:membrane"/>
    <property type="evidence" value="ECO:0007669"/>
    <property type="project" value="UniProtKB-SubCell"/>
</dbReference>
<keyword evidence="8" id="KW-1185">Reference proteome</keyword>
<dbReference type="SUPFAM" id="SSF103473">
    <property type="entry name" value="MFS general substrate transporter"/>
    <property type="match status" value="1"/>
</dbReference>
<reference evidence="7 8" key="1">
    <citation type="journal article" date="2016" name="Mol. Biol. Evol.">
        <title>Comparative Genomics of Early-Diverging Mushroom-Forming Fungi Provides Insights into the Origins of Lignocellulose Decay Capabilities.</title>
        <authorList>
            <person name="Nagy L.G."/>
            <person name="Riley R."/>
            <person name="Tritt A."/>
            <person name="Adam C."/>
            <person name="Daum C."/>
            <person name="Floudas D."/>
            <person name="Sun H."/>
            <person name="Yadav J.S."/>
            <person name="Pangilinan J."/>
            <person name="Larsson K.H."/>
            <person name="Matsuura K."/>
            <person name="Barry K."/>
            <person name="Labutti K."/>
            <person name="Kuo R."/>
            <person name="Ohm R.A."/>
            <person name="Bhattacharya S.S."/>
            <person name="Shirouzu T."/>
            <person name="Yoshinaga Y."/>
            <person name="Martin F.M."/>
            <person name="Grigoriev I.V."/>
            <person name="Hibbett D.S."/>
        </authorList>
    </citation>
    <scope>NUCLEOTIDE SEQUENCE [LARGE SCALE GENOMIC DNA]</scope>
    <source>
        <strain evidence="7 8">L-15889</strain>
    </source>
</reference>
<dbReference type="EMBL" id="KV429196">
    <property type="protein sequence ID" value="KZT63322.1"/>
    <property type="molecule type" value="Genomic_DNA"/>
</dbReference>
<dbReference type="FunFam" id="1.20.1250.20:FF:000013">
    <property type="entry name" value="MFS general substrate transporter"/>
    <property type="match status" value="1"/>
</dbReference>
<gene>
    <name evidence="7" type="ORF">DAEQUDRAFT_680573</name>
</gene>
<feature type="transmembrane region" description="Helical" evidence="6">
    <location>
        <begin position="44"/>
        <end position="63"/>
    </location>
</feature>
<sequence>ILSSFGYNTAISELLTVPPYVCGVITLIVFAVSSDMLKMRSPFILAGLLMCLIGFSINISDAAMGVKYFGTFLCVSGAYAALPGVVAWLGNNLAGQYKCAIGMGMQIGIGNFAGAIASNIYLSQDAPRYILGHALELMFISIGLIFLFLTVLSYKSVNRQRDVEQRELDRQRAQYTAEELRRMGDRAPDFRYTL</sequence>
<feature type="non-terminal residue" evidence="7">
    <location>
        <position position="1"/>
    </location>
</feature>
<keyword evidence="3 6" id="KW-0812">Transmembrane</keyword>
<comment type="subcellular location">
    <subcellularLocation>
        <location evidence="1">Membrane</location>
        <topology evidence="1">Multi-pass membrane protein</topology>
    </subcellularLocation>
</comment>
<feature type="transmembrane region" description="Helical" evidence="6">
    <location>
        <begin position="14"/>
        <end position="32"/>
    </location>
</feature>
<keyword evidence="2" id="KW-0813">Transport</keyword>
<evidence type="ECO:0000256" key="2">
    <source>
        <dbReference type="ARBA" id="ARBA00022448"/>
    </source>
</evidence>
<evidence type="ECO:0008006" key="9">
    <source>
        <dbReference type="Google" id="ProtNLM"/>
    </source>
</evidence>
<dbReference type="GO" id="GO:0022857">
    <property type="term" value="F:transmembrane transporter activity"/>
    <property type="evidence" value="ECO:0007669"/>
    <property type="project" value="TreeGrafter"/>
</dbReference>
<evidence type="ECO:0000256" key="1">
    <source>
        <dbReference type="ARBA" id="ARBA00004141"/>
    </source>
</evidence>
<protein>
    <recommendedName>
        <fullName evidence="9">MFS general substrate transporter</fullName>
    </recommendedName>
</protein>
<dbReference type="AlphaFoldDB" id="A0A165KMC6"/>
<dbReference type="STRING" id="1314783.A0A165KMC6"/>
<name>A0A165KMC6_9APHY</name>
<accession>A0A165KMC6</accession>
<feature type="transmembrane region" description="Helical" evidence="6">
    <location>
        <begin position="101"/>
        <end position="122"/>
    </location>
</feature>
<organism evidence="7 8">
    <name type="scientific">Daedalea quercina L-15889</name>
    <dbReference type="NCBI Taxonomy" id="1314783"/>
    <lineage>
        <taxon>Eukaryota</taxon>
        <taxon>Fungi</taxon>
        <taxon>Dikarya</taxon>
        <taxon>Basidiomycota</taxon>
        <taxon>Agaricomycotina</taxon>
        <taxon>Agaricomycetes</taxon>
        <taxon>Polyporales</taxon>
        <taxon>Fomitopsis</taxon>
    </lineage>
</organism>
<dbReference type="PANTHER" id="PTHR43791">
    <property type="entry name" value="PERMEASE-RELATED"/>
    <property type="match status" value="1"/>
</dbReference>
<dbReference type="PANTHER" id="PTHR43791:SF18">
    <property type="entry name" value="NICOTINIC ACID TRANSPORTER TNA1, PUTATIVE (AFU_ORTHOLOGUE AFUA_3G03820)-RELATED"/>
    <property type="match status" value="1"/>
</dbReference>
<dbReference type="Gene3D" id="1.20.1250.20">
    <property type="entry name" value="MFS general substrate transporter like domains"/>
    <property type="match status" value="1"/>
</dbReference>
<keyword evidence="4 6" id="KW-1133">Transmembrane helix</keyword>
<proteinExistence type="predicted"/>
<evidence type="ECO:0000313" key="8">
    <source>
        <dbReference type="Proteomes" id="UP000076727"/>
    </source>
</evidence>
<evidence type="ECO:0000256" key="6">
    <source>
        <dbReference type="SAM" id="Phobius"/>
    </source>
</evidence>
<dbReference type="InterPro" id="IPR036259">
    <property type="entry name" value="MFS_trans_sf"/>
</dbReference>
<keyword evidence="5 6" id="KW-0472">Membrane</keyword>
<evidence type="ECO:0000256" key="5">
    <source>
        <dbReference type="ARBA" id="ARBA00023136"/>
    </source>
</evidence>
<feature type="transmembrane region" description="Helical" evidence="6">
    <location>
        <begin position="134"/>
        <end position="154"/>
    </location>
</feature>
<feature type="transmembrane region" description="Helical" evidence="6">
    <location>
        <begin position="69"/>
        <end position="89"/>
    </location>
</feature>
<dbReference type="OrthoDB" id="2985014at2759"/>
<evidence type="ECO:0000313" key="7">
    <source>
        <dbReference type="EMBL" id="KZT63322.1"/>
    </source>
</evidence>
<evidence type="ECO:0000256" key="3">
    <source>
        <dbReference type="ARBA" id="ARBA00022692"/>
    </source>
</evidence>
<dbReference type="Proteomes" id="UP000076727">
    <property type="component" value="Unassembled WGS sequence"/>
</dbReference>
<evidence type="ECO:0000256" key="4">
    <source>
        <dbReference type="ARBA" id="ARBA00022989"/>
    </source>
</evidence>